<accession>A0A8S5VBP7</accession>
<protein>
    <recommendedName>
        <fullName evidence="1">Phage neck terminator protein gp12-like domain-containing protein</fullName>
    </recommendedName>
</protein>
<proteinExistence type="predicted"/>
<dbReference type="EMBL" id="BK016237">
    <property type="protein sequence ID" value="DAG04027.1"/>
    <property type="molecule type" value="Genomic_DNA"/>
</dbReference>
<name>A0A8S5VBP7_9CAUD</name>
<evidence type="ECO:0000313" key="2">
    <source>
        <dbReference type="EMBL" id="DAG04027.1"/>
    </source>
</evidence>
<dbReference type="Pfam" id="PF23961">
    <property type="entry name" value="Phage_tail_terminator_9"/>
    <property type="match status" value="1"/>
</dbReference>
<feature type="domain" description="Phage neck terminator protein gp12-like" evidence="1">
    <location>
        <begin position="74"/>
        <end position="175"/>
    </location>
</feature>
<evidence type="ECO:0000259" key="1">
    <source>
        <dbReference type="Pfam" id="PF23961"/>
    </source>
</evidence>
<organism evidence="2">
    <name type="scientific">Myoviridae sp. ctbEa13</name>
    <dbReference type="NCBI Taxonomy" id="2825136"/>
    <lineage>
        <taxon>Viruses</taxon>
        <taxon>Duplodnaviria</taxon>
        <taxon>Heunggongvirae</taxon>
        <taxon>Uroviricota</taxon>
        <taxon>Caudoviricetes</taxon>
    </lineage>
</organism>
<sequence>MKTIKDIESIESIIRSELIKQSQLHSNFVRNANSLYGPELNKTIDESILDSIGHNDCLLLFELFTNDTSNNVSFEKDADNITYCRSFRIQITMYGDSSTSVASKLIARLRMEDSTMTLQDAGIHIESVQNSNTFNEFMNGTVWLRNDFDIYISCELEIEKISDIESFDSAEFTIID</sequence>
<dbReference type="InterPro" id="IPR057087">
    <property type="entry name" value="Gp12-like"/>
</dbReference>
<reference evidence="2" key="1">
    <citation type="journal article" date="2021" name="Proc. Natl. Acad. Sci. U.S.A.">
        <title>A Catalog of Tens of Thousands of Viruses from Human Metagenomes Reveals Hidden Associations with Chronic Diseases.</title>
        <authorList>
            <person name="Tisza M.J."/>
            <person name="Buck C.B."/>
        </authorList>
    </citation>
    <scope>NUCLEOTIDE SEQUENCE</scope>
    <source>
        <strain evidence="2">CtbEa13</strain>
    </source>
</reference>